<evidence type="ECO:0000313" key="3">
    <source>
        <dbReference type="EMBL" id="KAF2671477.1"/>
    </source>
</evidence>
<evidence type="ECO:0000256" key="1">
    <source>
        <dbReference type="SAM" id="MobiDB-lite"/>
    </source>
</evidence>
<dbReference type="Proteomes" id="UP000799302">
    <property type="component" value="Unassembled WGS sequence"/>
</dbReference>
<dbReference type="OrthoDB" id="5223630at2759"/>
<evidence type="ECO:0000313" key="4">
    <source>
        <dbReference type="Proteomes" id="UP000799302"/>
    </source>
</evidence>
<keyword evidence="4" id="KW-1185">Reference proteome</keyword>
<keyword evidence="2" id="KW-0472">Membrane</keyword>
<feature type="region of interest" description="Disordered" evidence="1">
    <location>
        <begin position="170"/>
        <end position="205"/>
    </location>
</feature>
<proteinExistence type="predicted"/>
<dbReference type="EMBL" id="MU004233">
    <property type="protein sequence ID" value="KAF2671477.1"/>
    <property type="molecule type" value="Genomic_DNA"/>
</dbReference>
<organism evidence="3 4">
    <name type="scientific">Microthyrium microscopicum</name>
    <dbReference type="NCBI Taxonomy" id="703497"/>
    <lineage>
        <taxon>Eukaryota</taxon>
        <taxon>Fungi</taxon>
        <taxon>Dikarya</taxon>
        <taxon>Ascomycota</taxon>
        <taxon>Pezizomycotina</taxon>
        <taxon>Dothideomycetes</taxon>
        <taxon>Dothideomycetes incertae sedis</taxon>
        <taxon>Microthyriales</taxon>
        <taxon>Microthyriaceae</taxon>
        <taxon>Microthyrium</taxon>
    </lineage>
</organism>
<evidence type="ECO:0000256" key="2">
    <source>
        <dbReference type="SAM" id="Phobius"/>
    </source>
</evidence>
<dbReference type="AlphaFoldDB" id="A0A6A6UJ37"/>
<sequence>MEAWHFFNYTVQSPLISLLYTTERWNLAPFPANLAATSSHFSNLSTPNGSIQAWTLPYSPSEQWSTLPEGWTADGPDQNINSDPLTITNTTYICSTPHNNSCLILIEGIGANTIGPTHSSITSLTHGLGFLFALIFATLFTIMGSKNSKLPQPEMAHHEAIRTNYTPAPVARHVSTAPPPHQQQPPPPKRQSTIQQPQEYKGVSPNSLTSEIAHCASLLRELYALDLSIWGMQNCVRDEIPRRQTMERKANALFREIRRMTGEWRASVGSRWSMEDRQAVETIWRAVHEHPETRY</sequence>
<keyword evidence="2" id="KW-1133">Transmembrane helix</keyword>
<reference evidence="3" key="1">
    <citation type="journal article" date="2020" name="Stud. Mycol.">
        <title>101 Dothideomycetes genomes: a test case for predicting lifestyles and emergence of pathogens.</title>
        <authorList>
            <person name="Haridas S."/>
            <person name="Albert R."/>
            <person name="Binder M."/>
            <person name="Bloem J."/>
            <person name="Labutti K."/>
            <person name="Salamov A."/>
            <person name="Andreopoulos B."/>
            <person name="Baker S."/>
            <person name="Barry K."/>
            <person name="Bills G."/>
            <person name="Bluhm B."/>
            <person name="Cannon C."/>
            <person name="Castanera R."/>
            <person name="Culley D."/>
            <person name="Daum C."/>
            <person name="Ezra D."/>
            <person name="Gonzalez J."/>
            <person name="Henrissat B."/>
            <person name="Kuo A."/>
            <person name="Liang C."/>
            <person name="Lipzen A."/>
            <person name="Lutzoni F."/>
            <person name="Magnuson J."/>
            <person name="Mondo S."/>
            <person name="Nolan M."/>
            <person name="Ohm R."/>
            <person name="Pangilinan J."/>
            <person name="Park H.-J."/>
            <person name="Ramirez L."/>
            <person name="Alfaro M."/>
            <person name="Sun H."/>
            <person name="Tritt A."/>
            <person name="Yoshinaga Y."/>
            <person name="Zwiers L.-H."/>
            <person name="Turgeon B."/>
            <person name="Goodwin S."/>
            <person name="Spatafora J."/>
            <person name="Crous P."/>
            <person name="Grigoriev I."/>
        </authorList>
    </citation>
    <scope>NUCLEOTIDE SEQUENCE</scope>
    <source>
        <strain evidence="3">CBS 115976</strain>
    </source>
</reference>
<name>A0A6A6UJ37_9PEZI</name>
<keyword evidence="2" id="KW-0812">Transmembrane</keyword>
<protein>
    <submittedName>
        <fullName evidence="3">Uncharacterized protein</fullName>
    </submittedName>
</protein>
<accession>A0A6A6UJ37</accession>
<feature type="compositionally biased region" description="Pro residues" evidence="1">
    <location>
        <begin position="177"/>
        <end position="189"/>
    </location>
</feature>
<feature type="transmembrane region" description="Helical" evidence="2">
    <location>
        <begin position="124"/>
        <end position="143"/>
    </location>
</feature>
<gene>
    <name evidence="3" type="ORF">BT63DRAFT_423677</name>
</gene>
<feature type="compositionally biased region" description="Polar residues" evidence="1">
    <location>
        <begin position="190"/>
        <end position="205"/>
    </location>
</feature>